<evidence type="ECO:0000313" key="2">
    <source>
        <dbReference type="EMBL" id="PIL18650.1"/>
    </source>
</evidence>
<dbReference type="OrthoDB" id="7866522at2"/>
<keyword evidence="3" id="KW-1185">Reference proteome</keyword>
<evidence type="ECO:0000256" key="1">
    <source>
        <dbReference type="SAM" id="SignalP"/>
    </source>
</evidence>
<dbReference type="Proteomes" id="UP000231259">
    <property type="component" value="Unassembled WGS sequence"/>
</dbReference>
<evidence type="ECO:0000313" key="3">
    <source>
        <dbReference type="Proteomes" id="UP000231259"/>
    </source>
</evidence>
<feature type="signal peptide" evidence="1">
    <location>
        <begin position="1"/>
        <end position="20"/>
    </location>
</feature>
<comment type="caution">
    <text evidence="2">The sequence shown here is derived from an EMBL/GenBank/DDBJ whole genome shotgun (WGS) entry which is preliminary data.</text>
</comment>
<gene>
    <name evidence="2" type="ORF">P775_18945</name>
</gene>
<name>A0A2G8RAR6_9RHOB</name>
<reference evidence="2 3" key="1">
    <citation type="submission" date="2013-09" db="EMBL/GenBank/DDBJ databases">
        <title>Genome sequencing of Phaeobacter antarcticus sp. nov. SM1211.</title>
        <authorList>
            <person name="Zhang X.-Y."/>
            <person name="Liu C."/>
            <person name="Chen X.-L."/>
            <person name="Xie B.-B."/>
            <person name="Qin Q.-L."/>
            <person name="Rong J.-C."/>
            <person name="Zhang Y.-Z."/>
        </authorList>
    </citation>
    <scope>NUCLEOTIDE SEQUENCE [LARGE SCALE GENOMIC DNA]</scope>
    <source>
        <strain evidence="2 3">SM1211</strain>
    </source>
</reference>
<feature type="chain" id="PRO_5013546721" evidence="1">
    <location>
        <begin position="21"/>
        <end position="85"/>
    </location>
</feature>
<protein>
    <submittedName>
        <fullName evidence="2">Uncharacterized protein</fullName>
    </submittedName>
</protein>
<dbReference type="AlphaFoldDB" id="A0A2G8RAR6"/>
<proteinExistence type="predicted"/>
<dbReference type="EMBL" id="AWWI01000121">
    <property type="protein sequence ID" value="PIL18650.1"/>
    <property type="molecule type" value="Genomic_DNA"/>
</dbReference>
<sequence>MTRLFATTASLIFVAAAAFAASGSSFENELTVIEIEVPATKLAECRETLSQVAQMPTVSDDGTPLLFGVDDDLPSVICVVSEQSA</sequence>
<organism evidence="2 3">
    <name type="scientific">Puniceibacterium antarcticum</name>
    <dbReference type="NCBI Taxonomy" id="1206336"/>
    <lineage>
        <taxon>Bacteria</taxon>
        <taxon>Pseudomonadati</taxon>
        <taxon>Pseudomonadota</taxon>
        <taxon>Alphaproteobacteria</taxon>
        <taxon>Rhodobacterales</taxon>
        <taxon>Paracoccaceae</taxon>
        <taxon>Puniceibacterium</taxon>
    </lineage>
</organism>
<accession>A0A2G8RAR6</accession>
<keyword evidence="1" id="KW-0732">Signal</keyword>